<proteinExistence type="predicted"/>
<keyword evidence="3" id="KW-1185">Reference proteome</keyword>
<reference evidence="2 3" key="1">
    <citation type="journal article" date="2014" name="Antonie Van Leeuwenhoek">
        <title>Hyphomonas beringensis sp. nov. and Hyphomonas chukchiensis sp. nov., isolated from surface seawater of the Bering Sea and Chukchi Sea.</title>
        <authorList>
            <person name="Li C."/>
            <person name="Lai Q."/>
            <person name="Li G."/>
            <person name="Dong C."/>
            <person name="Wang J."/>
            <person name="Liao Y."/>
            <person name="Shao Z."/>
        </authorList>
    </citation>
    <scope>NUCLEOTIDE SEQUENCE [LARGE SCALE GENOMIC DNA]</scope>
    <source>
        <strain evidence="2 3">25B14_1</strain>
    </source>
</reference>
<dbReference type="RefSeq" id="WP_034797759.1">
    <property type="nucleotide sequence ID" value="NZ_AWFF01000054.1"/>
</dbReference>
<keyword evidence="1" id="KW-0732">Signal</keyword>
<evidence type="ECO:0000313" key="3">
    <source>
        <dbReference type="Proteomes" id="UP000027037"/>
    </source>
</evidence>
<sequence length="142" mass="14667">MQTQLQILGVSAVAALLAGTCFAQPGSDATATVRIVVPPLAEALEAQEAGASGVWTAMSQDRGFMVGVTPSSAEAVDTTGQLAVFAGALSRVHVEFGNAGQMTRLQGQVADSDGALKHYVFDLPGSDTHNMTDKTQLLFSTI</sequence>
<dbReference type="Proteomes" id="UP000027037">
    <property type="component" value="Unassembled WGS sequence"/>
</dbReference>
<dbReference type="PATRIC" id="fig|1280946.3.peg.2713"/>
<organism evidence="2 3">
    <name type="scientific">Hyphomonas beringensis</name>
    <dbReference type="NCBI Taxonomy" id="1280946"/>
    <lineage>
        <taxon>Bacteria</taxon>
        <taxon>Pseudomonadati</taxon>
        <taxon>Pseudomonadota</taxon>
        <taxon>Alphaproteobacteria</taxon>
        <taxon>Hyphomonadales</taxon>
        <taxon>Hyphomonadaceae</taxon>
        <taxon>Hyphomonas</taxon>
    </lineage>
</organism>
<evidence type="ECO:0000313" key="2">
    <source>
        <dbReference type="EMBL" id="KCZ53397.1"/>
    </source>
</evidence>
<dbReference type="STRING" id="1280946.HY29_04015"/>
<feature type="chain" id="PRO_5001614323" evidence="1">
    <location>
        <begin position="24"/>
        <end position="142"/>
    </location>
</feature>
<comment type="caution">
    <text evidence="2">The sequence shown here is derived from an EMBL/GenBank/DDBJ whole genome shotgun (WGS) entry which is preliminary data.</text>
</comment>
<accession>A0A062U518</accession>
<gene>
    <name evidence="2" type="ORF">HY29_04015</name>
</gene>
<name>A0A062U518_9PROT</name>
<dbReference type="AlphaFoldDB" id="A0A062U518"/>
<dbReference type="EMBL" id="AWFF01000054">
    <property type="protein sequence ID" value="KCZ53397.1"/>
    <property type="molecule type" value="Genomic_DNA"/>
</dbReference>
<protein>
    <submittedName>
        <fullName evidence="2">Uncharacterized protein</fullName>
    </submittedName>
</protein>
<evidence type="ECO:0000256" key="1">
    <source>
        <dbReference type="SAM" id="SignalP"/>
    </source>
</evidence>
<feature type="signal peptide" evidence="1">
    <location>
        <begin position="1"/>
        <end position="23"/>
    </location>
</feature>